<feature type="compositionally biased region" description="Low complexity" evidence="2">
    <location>
        <begin position="266"/>
        <end position="275"/>
    </location>
</feature>
<dbReference type="InterPro" id="IPR040044">
    <property type="entry name" value="SRR1L"/>
</dbReference>
<comment type="similarity">
    <text evidence="1">Belongs to the SRR1 family.</text>
</comment>
<accession>A0AAF0ISL4</accession>
<feature type="region of interest" description="Disordered" evidence="2">
    <location>
        <begin position="256"/>
        <end position="289"/>
    </location>
</feature>
<reference evidence="4" key="1">
    <citation type="submission" date="2023-03" db="EMBL/GenBank/DDBJ databases">
        <title>Mating type loci evolution in Malassezia.</title>
        <authorList>
            <person name="Coelho M.A."/>
        </authorList>
    </citation>
    <scope>NUCLEOTIDE SEQUENCE</scope>
    <source>
        <strain evidence="4">CBS 14135</strain>
    </source>
</reference>
<evidence type="ECO:0000256" key="1">
    <source>
        <dbReference type="ARBA" id="ARBA00009856"/>
    </source>
</evidence>
<gene>
    <name evidence="4" type="ORF">MBRA1_001714</name>
</gene>
<dbReference type="Pfam" id="PF07985">
    <property type="entry name" value="SRR1"/>
    <property type="match status" value="1"/>
</dbReference>
<evidence type="ECO:0000256" key="2">
    <source>
        <dbReference type="SAM" id="MobiDB-lite"/>
    </source>
</evidence>
<evidence type="ECO:0000313" key="4">
    <source>
        <dbReference type="EMBL" id="WFC95073.1"/>
    </source>
</evidence>
<protein>
    <recommendedName>
        <fullName evidence="3">SRR1-like domain-containing protein</fullName>
    </recommendedName>
</protein>
<evidence type="ECO:0000259" key="3">
    <source>
        <dbReference type="Pfam" id="PF07985"/>
    </source>
</evidence>
<dbReference type="Proteomes" id="UP001216638">
    <property type="component" value="Chromosome 2"/>
</dbReference>
<evidence type="ECO:0000313" key="5">
    <source>
        <dbReference type="Proteomes" id="UP001216638"/>
    </source>
</evidence>
<feature type="domain" description="SRR1-like" evidence="3">
    <location>
        <begin position="68"/>
        <end position="209"/>
    </location>
</feature>
<proteinExistence type="inferred from homology"/>
<organism evidence="4 5">
    <name type="scientific">Malassezia brasiliensis</name>
    <dbReference type="NCBI Taxonomy" id="1821822"/>
    <lineage>
        <taxon>Eukaryota</taxon>
        <taxon>Fungi</taxon>
        <taxon>Dikarya</taxon>
        <taxon>Basidiomycota</taxon>
        <taxon>Ustilaginomycotina</taxon>
        <taxon>Malasseziomycetes</taxon>
        <taxon>Malasseziales</taxon>
        <taxon>Malasseziaceae</taxon>
        <taxon>Malassezia</taxon>
    </lineage>
</organism>
<dbReference type="AlphaFoldDB" id="A0AAF0ISL4"/>
<dbReference type="GO" id="GO:0005634">
    <property type="term" value="C:nucleus"/>
    <property type="evidence" value="ECO:0007669"/>
    <property type="project" value="TreeGrafter"/>
</dbReference>
<dbReference type="PANTHER" id="PTHR28626:SF3">
    <property type="entry name" value="SRR1-LIKE PROTEIN"/>
    <property type="match status" value="1"/>
</dbReference>
<name>A0AAF0ISL4_9BASI</name>
<feature type="region of interest" description="Disordered" evidence="2">
    <location>
        <begin position="1"/>
        <end position="29"/>
    </location>
</feature>
<dbReference type="PANTHER" id="PTHR28626">
    <property type="entry name" value="SRR1-LIKE PROTEIN"/>
    <property type="match status" value="1"/>
</dbReference>
<dbReference type="EMBL" id="CP119952">
    <property type="protein sequence ID" value="WFC95073.1"/>
    <property type="molecule type" value="Genomic_DNA"/>
</dbReference>
<keyword evidence="5" id="KW-1185">Reference proteome</keyword>
<dbReference type="GO" id="GO:0005737">
    <property type="term" value="C:cytoplasm"/>
    <property type="evidence" value="ECO:0007669"/>
    <property type="project" value="TreeGrafter"/>
</dbReference>
<sequence length="308" mass="34069">MGEEAWTASRRRRRRGAAHAAPKTWAEQSEEERAEHIESIVVSIDAKWAQLERDGARARLDAIVAALRARKERPECMLCLGIGKLDTTAAQFQLAMLLAFRARLEVRRVLMQQHPPGLCAVTIYDPLFDAQDRALVARLGMALPKENQCGEYTLDRPTLVYMPKCPRALYEALLRANWDAVRLRGLVLCGNDLDAYMAQETYPAMARAASVWHRYALPTCDDAPPGALDAVVHTFFDALELAPELADGPRWACQPARRGRRRRGAARAASPAREAGVSEPSPDTPAFWVLSRGAPASDEVLATPIHPS</sequence>
<dbReference type="InterPro" id="IPR012942">
    <property type="entry name" value="SRR1-like"/>
</dbReference>